<evidence type="ECO:0000313" key="17">
    <source>
        <dbReference type="Proteomes" id="UP001195483"/>
    </source>
</evidence>
<keyword evidence="7" id="KW-0808">Transferase</keyword>
<evidence type="ECO:0000256" key="13">
    <source>
        <dbReference type="ARBA" id="ARBA00048344"/>
    </source>
</evidence>
<keyword evidence="8" id="KW-0479">Metal-binding</keyword>
<keyword evidence="11" id="KW-0460">Magnesium</keyword>
<gene>
    <name evidence="16" type="ORF">CHS0354_002016</name>
</gene>
<evidence type="ECO:0000256" key="10">
    <source>
        <dbReference type="ARBA" id="ARBA00022840"/>
    </source>
</evidence>
<comment type="caution">
    <text evidence="16">The sequence shown here is derived from an EMBL/GenBank/DDBJ whole genome shotgun (WGS) entry which is preliminary data.</text>
</comment>
<evidence type="ECO:0000256" key="5">
    <source>
        <dbReference type="ARBA" id="ARBA00012828"/>
    </source>
</evidence>
<comment type="cofactor">
    <cofactor evidence="2">
        <name>K(+)</name>
        <dbReference type="ChEBI" id="CHEBI:29103"/>
    </cofactor>
</comment>
<comment type="catalytic activity">
    <reaction evidence="13">
        <text>L-methionine + ATP + H2O = S-adenosyl-L-methionine + phosphate + diphosphate</text>
        <dbReference type="Rhea" id="RHEA:21080"/>
        <dbReference type="ChEBI" id="CHEBI:15377"/>
        <dbReference type="ChEBI" id="CHEBI:30616"/>
        <dbReference type="ChEBI" id="CHEBI:33019"/>
        <dbReference type="ChEBI" id="CHEBI:43474"/>
        <dbReference type="ChEBI" id="CHEBI:57844"/>
        <dbReference type="ChEBI" id="CHEBI:59789"/>
        <dbReference type="EC" id="2.5.1.6"/>
    </reaction>
</comment>
<comment type="pathway">
    <text evidence="3">Amino-acid biosynthesis; S-adenosyl-L-methionine biosynthesis; S-adenosyl-L-methionine from L-methionine: step 1/1.</text>
</comment>
<accession>A0AAE0T6Q8</accession>
<dbReference type="GO" id="GO:0006556">
    <property type="term" value="P:S-adenosylmethionine biosynthetic process"/>
    <property type="evidence" value="ECO:0007669"/>
    <property type="project" value="InterPro"/>
</dbReference>
<evidence type="ECO:0000259" key="15">
    <source>
        <dbReference type="Pfam" id="PF02772"/>
    </source>
</evidence>
<dbReference type="EMBL" id="JAEAOA010000186">
    <property type="protein sequence ID" value="KAK3604208.1"/>
    <property type="molecule type" value="Genomic_DNA"/>
</dbReference>
<feature type="domain" description="S-adenosylmethionine synthetase central" evidence="15">
    <location>
        <begin position="212"/>
        <end position="309"/>
    </location>
</feature>
<evidence type="ECO:0000256" key="6">
    <source>
        <dbReference type="ARBA" id="ARBA00022563"/>
    </source>
</evidence>
<dbReference type="Proteomes" id="UP001195483">
    <property type="component" value="Unassembled WGS sequence"/>
</dbReference>
<dbReference type="GO" id="GO:0006730">
    <property type="term" value="P:one-carbon metabolic process"/>
    <property type="evidence" value="ECO:0007669"/>
    <property type="project" value="UniProtKB-KW"/>
</dbReference>
<evidence type="ECO:0000259" key="14">
    <source>
        <dbReference type="Pfam" id="PF00438"/>
    </source>
</evidence>
<dbReference type="GO" id="GO:0046872">
    <property type="term" value="F:metal ion binding"/>
    <property type="evidence" value="ECO:0007669"/>
    <property type="project" value="UniProtKB-KW"/>
</dbReference>
<evidence type="ECO:0000256" key="2">
    <source>
        <dbReference type="ARBA" id="ARBA00001958"/>
    </source>
</evidence>
<keyword evidence="6" id="KW-0554">One-carbon metabolism</keyword>
<reference evidence="16" key="2">
    <citation type="journal article" date="2021" name="Genome Biol. Evol.">
        <title>Developing a high-quality reference genome for a parasitic bivalve with doubly uniparental inheritance (Bivalvia: Unionida).</title>
        <authorList>
            <person name="Smith C.H."/>
        </authorList>
    </citation>
    <scope>NUCLEOTIDE SEQUENCE</scope>
    <source>
        <strain evidence="16">CHS0354</strain>
        <tissue evidence="16">Mantle</tissue>
    </source>
</reference>
<dbReference type="Pfam" id="PF02772">
    <property type="entry name" value="S-AdoMet_synt_M"/>
    <property type="match status" value="1"/>
</dbReference>
<proteinExistence type="inferred from homology"/>
<reference evidence="16" key="3">
    <citation type="submission" date="2023-05" db="EMBL/GenBank/DDBJ databases">
        <authorList>
            <person name="Smith C.H."/>
        </authorList>
    </citation>
    <scope>NUCLEOTIDE SEQUENCE</scope>
    <source>
        <strain evidence="16">CHS0354</strain>
        <tissue evidence="16">Mantle</tissue>
    </source>
</reference>
<dbReference type="GO" id="GO:0030170">
    <property type="term" value="F:pyridoxal phosphate binding"/>
    <property type="evidence" value="ECO:0007669"/>
    <property type="project" value="InterPro"/>
</dbReference>
<dbReference type="Gene3D" id="3.90.1150.10">
    <property type="entry name" value="Aspartate Aminotransferase, domain 1"/>
    <property type="match status" value="1"/>
</dbReference>
<evidence type="ECO:0000256" key="11">
    <source>
        <dbReference type="ARBA" id="ARBA00022842"/>
    </source>
</evidence>
<sequence length="314" mass="34840">MEQENLCAHVRSISQYLHQQLNGLKKYPILGDVRGSHLMVGLEYVKNNSTMEDFSPEAKPGSRIVEKCFAKGLIIRPLADTINVLSPPLIWKKEQVDEFISILESKSVTEGHPDKMADNISDAVLDEALKQDKHSRVACETLLTTGLVVIAGEIRTNAVLDFQNIARDTIRDLGYDDHMKGFDYKTCAVVVTVGKQSPDIAQGVDEASNKDLGAGDQGMMFGYATDETPDLMPMPIYLAHKLTQGLTQARKSGQIPYLRPDGKSQVTLRYEDNKPVHIDCIVISTQHAEEITQSAIRHDVIEKIVKKHAAGKFN</sequence>
<keyword evidence="10" id="KW-0067">ATP-binding</keyword>
<dbReference type="PROSITE" id="PS00376">
    <property type="entry name" value="ADOMET_SYNTHASE_1"/>
    <property type="match status" value="1"/>
</dbReference>
<dbReference type="GO" id="GO:0004478">
    <property type="term" value="F:methionine adenosyltransferase activity"/>
    <property type="evidence" value="ECO:0007669"/>
    <property type="project" value="UniProtKB-EC"/>
</dbReference>
<dbReference type="InterPro" id="IPR015422">
    <property type="entry name" value="PyrdxlP-dep_Trfase_small"/>
</dbReference>
<evidence type="ECO:0000256" key="9">
    <source>
        <dbReference type="ARBA" id="ARBA00022741"/>
    </source>
</evidence>
<dbReference type="GO" id="GO:0008483">
    <property type="term" value="F:transaminase activity"/>
    <property type="evidence" value="ECO:0007669"/>
    <property type="project" value="InterPro"/>
</dbReference>
<comment type="similarity">
    <text evidence="4">Belongs to the AdoMet synthase family.</text>
</comment>
<evidence type="ECO:0000256" key="1">
    <source>
        <dbReference type="ARBA" id="ARBA00001946"/>
    </source>
</evidence>
<keyword evidence="12" id="KW-0630">Potassium</keyword>
<dbReference type="Pfam" id="PF00438">
    <property type="entry name" value="S-AdoMet_synt_N"/>
    <property type="match status" value="1"/>
</dbReference>
<protein>
    <recommendedName>
        <fullName evidence="5">methionine adenosyltransferase</fullName>
        <ecNumber evidence="5">2.5.1.6</ecNumber>
    </recommendedName>
</protein>
<dbReference type="InterPro" id="IPR015424">
    <property type="entry name" value="PyrdxlP-dep_Trfase"/>
</dbReference>
<dbReference type="InterPro" id="IPR002133">
    <property type="entry name" value="S-AdoMet_synthetase"/>
</dbReference>
<dbReference type="InterPro" id="IPR022628">
    <property type="entry name" value="S-AdoMet_synt_N"/>
</dbReference>
<dbReference type="SUPFAM" id="SSF55973">
    <property type="entry name" value="S-adenosylmethionine synthetase"/>
    <property type="match status" value="2"/>
</dbReference>
<name>A0AAE0T6Q8_9BIVA</name>
<keyword evidence="17" id="KW-1185">Reference proteome</keyword>
<dbReference type="PANTHER" id="PTHR11964">
    <property type="entry name" value="S-ADENOSYLMETHIONINE SYNTHETASE"/>
    <property type="match status" value="1"/>
</dbReference>
<dbReference type="EC" id="2.5.1.6" evidence="5"/>
<evidence type="ECO:0000256" key="7">
    <source>
        <dbReference type="ARBA" id="ARBA00022679"/>
    </source>
</evidence>
<comment type="cofactor">
    <cofactor evidence="1">
        <name>Mg(2+)</name>
        <dbReference type="ChEBI" id="CHEBI:18420"/>
    </cofactor>
</comment>
<dbReference type="FunFam" id="3.30.300.10:FF:000003">
    <property type="entry name" value="S-adenosylmethionine synthase"/>
    <property type="match status" value="1"/>
</dbReference>
<feature type="domain" description="S-adenosylmethionine synthetase N-terminal" evidence="14">
    <location>
        <begin position="103"/>
        <end position="198"/>
    </location>
</feature>
<dbReference type="Gene3D" id="3.30.300.10">
    <property type="match status" value="3"/>
</dbReference>
<dbReference type="SUPFAM" id="SSF53383">
    <property type="entry name" value="PLP-dependent transferases"/>
    <property type="match status" value="1"/>
</dbReference>
<evidence type="ECO:0000256" key="3">
    <source>
        <dbReference type="ARBA" id="ARBA00005224"/>
    </source>
</evidence>
<reference evidence="16" key="1">
    <citation type="journal article" date="2021" name="Genome Biol. Evol.">
        <title>A High-Quality Reference Genome for a Parasitic Bivalve with Doubly Uniparental Inheritance (Bivalvia: Unionida).</title>
        <authorList>
            <person name="Smith C.H."/>
        </authorList>
    </citation>
    <scope>NUCLEOTIDE SEQUENCE</scope>
    <source>
        <strain evidence="16">CHS0354</strain>
    </source>
</reference>
<dbReference type="GO" id="GO:0005524">
    <property type="term" value="F:ATP binding"/>
    <property type="evidence" value="ECO:0007669"/>
    <property type="project" value="UniProtKB-KW"/>
</dbReference>
<evidence type="ECO:0000256" key="4">
    <source>
        <dbReference type="ARBA" id="ARBA00009685"/>
    </source>
</evidence>
<keyword evidence="9" id="KW-0547">Nucleotide-binding</keyword>
<dbReference type="InterPro" id="IPR022629">
    <property type="entry name" value="S-AdoMet_synt_central"/>
</dbReference>
<evidence type="ECO:0000256" key="12">
    <source>
        <dbReference type="ARBA" id="ARBA00022958"/>
    </source>
</evidence>
<evidence type="ECO:0000313" key="16">
    <source>
        <dbReference type="EMBL" id="KAK3604208.1"/>
    </source>
</evidence>
<evidence type="ECO:0000256" key="8">
    <source>
        <dbReference type="ARBA" id="ARBA00022723"/>
    </source>
</evidence>
<dbReference type="InterPro" id="IPR022636">
    <property type="entry name" value="S-AdoMet_synthetase_sfam"/>
</dbReference>
<organism evidence="16 17">
    <name type="scientific">Potamilus streckersoni</name>
    <dbReference type="NCBI Taxonomy" id="2493646"/>
    <lineage>
        <taxon>Eukaryota</taxon>
        <taxon>Metazoa</taxon>
        <taxon>Spiralia</taxon>
        <taxon>Lophotrochozoa</taxon>
        <taxon>Mollusca</taxon>
        <taxon>Bivalvia</taxon>
        <taxon>Autobranchia</taxon>
        <taxon>Heteroconchia</taxon>
        <taxon>Palaeoheterodonta</taxon>
        <taxon>Unionida</taxon>
        <taxon>Unionoidea</taxon>
        <taxon>Unionidae</taxon>
        <taxon>Ambleminae</taxon>
        <taxon>Lampsilini</taxon>
        <taxon>Potamilus</taxon>
    </lineage>
</organism>
<dbReference type="InterPro" id="IPR022631">
    <property type="entry name" value="ADOMET_SYNTHASE_CS"/>
</dbReference>
<dbReference type="AlphaFoldDB" id="A0AAE0T6Q8"/>